<dbReference type="Gene3D" id="3.40.309.10">
    <property type="entry name" value="Aldehyde Dehydrogenase, Chain A, domain 2"/>
    <property type="match status" value="1"/>
</dbReference>
<reference evidence="9 10" key="2">
    <citation type="journal article" date="2015" name="Stand. Genomic Sci.">
        <title>High quality draft genomic sequence of Arenimonas donghaensis DSM 18148(T).</title>
        <authorList>
            <person name="Chen F."/>
            <person name="Wang H."/>
            <person name="Cao Y."/>
            <person name="Li X."/>
            <person name="Wang G."/>
        </authorList>
    </citation>
    <scope>NUCLEOTIDE SEQUENCE [LARGE SCALE GENOMIC DNA]</scope>
    <source>
        <strain evidence="9 10">HO3-R19</strain>
    </source>
</reference>
<dbReference type="SUPFAM" id="SSF53720">
    <property type="entry name" value="ALDH-like"/>
    <property type="match status" value="1"/>
</dbReference>
<dbReference type="GO" id="GO:0005737">
    <property type="term" value="C:cytoplasm"/>
    <property type="evidence" value="ECO:0007669"/>
    <property type="project" value="TreeGrafter"/>
</dbReference>
<dbReference type="Gene3D" id="3.40.605.10">
    <property type="entry name" value="Aldehyde Dehydrogenase, Chain A, domain 1"/>
    <property type="match status" value="1"/>
</dbReference>
<protein>
    <recommendedName>
        <fullName evidence="4">Aldehyde dehydrogenase</fullName>
    </recommendedName>
</protein>
<feature type="active site" evidence="5 6">
    <location>
        <position position="217"/>
    </location>
</feature>
<evidence type="ECO:0000256" key="1">
    <source>
        <dbReference type="ARBA" id="ARBA00009986"/>
    </source>
</evidence>
<evidence type="ECO:0000259" key="8">
    <source>
        <dbReference type="Pfam" id="PF00171"/>
    </source>
</evidence>
<evidence type="ECO:0000256" key="2">
    <source>
        <dbReference type="ARBA" id="ARBA00023002"/>
    </source>
</evidence>
<evidence type="ECO:0000313" key="10">
    <source>
        <dbReference type="Proteomes" id="UP000029085"/>
    </source>
</evidence>
<dbReference type="EMBL" id="AVCJ01000023">
    <property type="protein sequence ID" value="KFL36302.1"/>
    <property type="molecule type" value="Genomic_DNA"/>
</dbReference>
<dbReference type="AlphaFoldDB" id="A0A087MHE9"/>
<evidence type="ECO:0000256" key="7">
    <source>
        <dbReference type="RuleBase" id="RU003345"/>
    </source>
</evidence>
<accession>A0A087MHE9</accession>
<keyword evidence="10" id="KW-1185">Reference proteome</keyword>
<name>A0A087MHE9_9GAMM</name>
<comment type="caution">
    <text evidence="9">The sequence shown here is derived from an EMBL/GenBank/DDBJ whole genome shotgun (WGS) entry which is preliminary data.</text>
</comment>
<dbReference type="PANTHER" id="PTHR43570:SF20">
    <property type="entry name" value="ALDEHYDE DEHYDROGENASE ALDX-RELATED"/>
    <property type="match status" value="1"/>
</dbReference>
<dbReference type="PATRIC" id="fig|1121014.3.peg.1941"/>
<dbReference type="InterPro" id="IPR016162">
    <property type="entry name" value="Ald_DH_N"/>
</dbReference>
<dbReference type="InterPro" id="IPR029510">
    <property type="entry name" value="Ald_DH_CS_GLU"/>
</dbReference>
<sequence>MDTPEQPAQDLRPLLAHLRAAQQRNPPTYRQRMDDLKRLGEAVRRYRDDIARTVSADFGRRSRHETLAADVMVTLDEISHLRHNLRRWMRPERRGVNLAFLPARAEIRRQPLGVVGIVSPWNYPVQLALIPLADAIAAGNHVMLKPSEHTPRTSQLLARLLAEVFPSERVTVVQGDAKVGAAFSELAFDHLLFTGSTTVGRAVMSAAAPNLVPVTLELGGKSPALVAPGYPIEQAADRIAAGKCFNAGQTCVAPDYVLVPREQRDAFVRAYMASVRRRYPQLVANPDYTAIVNPRQADRLRSWLDDARERGVSVVQHRPDGDPPPPGVEVIPPTVLLDPPDESRVMQEEIFGPLLPVKSYDSHDKAIDYILGRDRPLAFYPFDNQRARLRHTLDRVVAGSVCVNDTLVQFGQHSLPIGGVGPSGMGQYHGEAGFMTFTKPMPVMYQSRLNGMKIFDPPFGKLADVVVKFLTR</sequence>
<gene>
    <name evidence="9" type="ORF">N788_05265</name>
</gene>
<dbReference type="InterPro" id="IPR015590">
    <property type="entry name" value="Aldehyde_DH_dom"/>
</dbReference>
<dbReference type="GO" id="GO:0006081">
    <property type="term" value="P:aldehyde metabolic process"/>
    <property type="evidence" value="ECO:0007669"/>
    <property type="project" value="InterPro"/>
</dbReference>
<dbReference type="CDD" id="cd07133">
    <property type="entry name" value="ALDH_CALDH_CalB"/>
    <property type="match status" value="1"/>
</dbReference>
<reference evidence="10" key="1">
    <citation type="submission" date="2013-08" db="EMBL/GenBank/DDBJ databases">
        <title>Genome sequencing of Arenimonas donghaensis.</title>
        <authorList>
            <person name="Chen F."/>
            <person name="Wang G."/>
        </authorList>
    </citation>
    <scope>NUCLEOTIDE SEQUENCE [LARGE SCALE GENOMIC DNA]</scope>
    <source>
        <strain evidence="10">HO3-R19</strain>
    </source>
</reference>
<evidence type="ECO:0000256" key="4">
    <source>
        <dbReference type="PIRNR" id="PIRNR036492"/>
    </source>
</evidence>
<dbReference type="GO" id="GO:0004029">
    <property type="term" value="F:aldehyde dehydrogenase (NAD+) activity"/>
    <property type="evidence" value="ECO:0007669"/>
    <property type="project" value="TreeGrafter"/>
</dbReference>
<evidence type="ECO:0000256" key="5">
    <source>
        <dbReference type="PIRSR" id="PIRSR036492-1"/>
    </source>
</evidence>
<dbReference type="InterPro" id="IPR016163">
    <property type="entry name" value="Ald_DH_C"/>
</dbReference>
<organism evidence="9 10">
    <name type="scientific">Arenimonas donghaensis DSM 18148 = HO3-R19</name>
    <dbReference type="NCBI Taxonomy" id="1121014"/>
    <lineage>
        <taxon>Bacteria</taxon>
        <taxon>Pseudomonadati</taxon>
        <taxon>Pseudomonadota</taxon>
        <taxon>Gammaproteobacteria</taxon>
        <taxon>Lysobacterales</taxon>
        <taxon>Lysobacteraceae</taxon>
        <taxon>Arenimonas</taxon>
    </lineage>
</organism>
<dbReference type="Pfam" id="PF00171">
    <property type="entry name" value="Aldedh"/>
    <property type="match status" value="1"/>
</dbReference>
<dbReference type="InterPro" id="IPR016161">
    <property type="entry name" value="Ald_DH/histidinol_DH"/>
</dbReference>
<comment type="similarity">
    <text evidence="1 4 7">Belongs to the aldehyde dehydrogenase family.</text>
</comment>
<dbReference type="RefSeq" id="WP_034224400.1">
    <property type="nucleotide sequence ID" value="NZ_AVCJ01000023.1"/>
</dbReference>
<evidence type="ECO:0000256" key="6">
    <source>
        <dbReference type="PROSITE-ProRule" id="PRU10007"/>
    </source>
</evidence>
<feature type="domain" description="Aldehyde dehydrogenase" evidence="8">
    <location>
        <begin position="28"/>
        <end position="439"/>
    </location>
</feature>
<dbReference type="OrthoDB" id="5964141at2"/>
<dbReference type="InterPro" id="IPR012394">
    <property type="entry name" value="Aldehyde_DH_NAD(P)"/>
</dbReference>
<dbReference type="PROSITE" id="PS00687">
    <property type="entry name" value="ALDEHYDE_DEHYDR_GLU"/>
    <property type="match status" value="1"/>
</dbReference>
<dbReference type="PANTHER" id="PTHR43570">
    <property type="entry name" value="ALDEHYDE DEHYDROGENASE"/>
    <property type="match status" value="1"/>
</dbReference>
<dbReference type="STRING" id="1121014.N788_05265"/>
<evidence type="ECO:0000256" key="3">
    <source>
        <dbReference type="ARBA" id="ARBA00023027"/>
    </source>
</evidence>
<evidence type="ECO:0000313" key="9">
    <source>
        <dbReference type="EMBL" id="KFL36302.1"/>
    </source>
</evidence>
<proteinExistence type="inferred from homology"/>
<dbReference type="PIRSF" id="PIRSF036492">
    <property type="entry name" value="ALDH"/>
    <property type="match status" value="1"/>
</dbReference>
<keyword evidence="2 4" id="KW-0560">Oxidoreductase</keyword>
<feature type="active site" evidence="5">
    <location>
        <position position="251"/>
    </location>
</feature>
<dbReference type="Proteomes" id="UP000029085">
    <property type="component" value="Unassembled WGS sequence"/>
</dbReference>
<keyword evidence="3" id="KW-0520">NAD</keyword>